<keyword evidence="5 7" id="KW-1133">Transmembrane helix</keyword>
<dbReference type="Pfam" id="PF00953">
    <property type="entry name" value="Glycos_transf_4"/>
    <property type="match status" value="1"/>
</dbReference>
<dbReference type="PROSITE" id="PS01348">
    <property type="entry name" value="MRAY_2"/>
    <property type="match status" value="1"/>
</dbReference>
<keyword evidence="4 7" id="KW-0812">Transmembrane</keyword>
<evidence type="ECO:0000256" key="7">
    <source>
        <dbReference type="SAM" id="Phobius"/>
    </source>
</evidence>
<gene>
    <name evidence="8" type="ORF">MNBD_PLANCTO02-1301</name>
</gene>
<feature type="transmembrane region" description="Helical" evidence="7">
    <location>
        <begin position="246"/>
        <end position="263"/>
    </location>
</feature>
<accession>A0A3B1DQJ6</accession>
<comment type="similarity">
    <text evidence="2">Belongs to the glycosyltransferase 4 family. MraY subfamily.</text>
</comment>
<dbReference type="InterPro" id="IPR003524">
    <property type="entry name" value="PNAcMuramoyl-5peptid_Trfase"/>
</dbReference>
<evidence type="ECO:0000256" key="5">
    <source>
        <dbReference type="ARBA" id="ARBA00022989"/>
    </source>
</evidence>
<feature type="transmembrane region" description="Helical" evidence="7">
    <location>
        <begin position="270"/>
        <end position="289"/>
    </location>
</feature>
<feature type="transmembrane region" description="Helical" evidence="7">
    <location>
        <begin position="81"/>
        <end position="99"/>
    </location>
</feature>
<dbReference type="NCBIfam" id="TIGR00445">
    <property type="entry name" value="mraY"/>
    <property type="match status" value="1"/>
</dbReference>
<evidence type="ECO:0000313" key="8">
    <source>
        <dbReference type="EMBL" id="VAX37300.1"/>
    </source>
</evidence>
<comment type="subcellular location">
    <subcellularLocation>
        <location evidence="1">Membrane</location>
        <topology evidence="1">Multi-pass membrane protein</topology>
    </subcellularLocation>
</comment>
<keyword evidence="3 8" id="KW-0808">Transferase</keyword>
<dbReference type="InterPro" id="IPR018480">
    <property type="entry name" value="PNAcMuramoyl-5peptid_Trfase_CS"/>
</dbReference>
<name>A0A3B1DQJ6_9ZZZZ</name>
<sequence length="367" mass="39496">MLNWLLQHFAPLLEQIELMTSGDSQVFLTARTALASVTSFLLAILFGPFAIQWLKKRFCEQVKSGSERLNELQASKNKTPTMGGIFIVGAIVLSILLWGDLTSRYVQLALFTVISFATLGAVDDWIKLSTSRNGLRAKHKLMAQIVLATIVGTVLYFDHQQRPGGLDLIFPVGNASIGLGVGFILWSVLVMTGSSNAVNLTDGLDGLAGGCMVFAGGVFVGLTYVAGHSVMAGDFGVPFMSGCGEMSVVLGSMVGAILGFLWFNCYPAQVFMGDTGSLAIGALLAFAALVTRQEVLLVICGGVFVVETFSVMMQVGWFRMTGKRLIACSPLHNHFLFRGDHEIKIVVRFWISSALLAVIAVASLKVR</sequence>
<feature type="transmembrane region" description="Helical" evidence="7">
    <location>
        <begin position="33"/>
        <end position="54"/>
    </location>
</feature>
<feature type="transmembrane region" description="Helical" evidence="7">
    <location>
        <begin position="204"/>
        <end position="226"/>
    </location>
</feature>
<evidence type="ECO:0000256" key="1">
    <source>
        <dbReference type="ARBA" id="ARBA00004141"/>
    </source>
</evidence>
<organism evidence="8">
    <name type="scientific">hydrothermal vent metagenome</name>
    <dbReference type="NCBI Taxonomy" id="652676"/>
    <lineage>
        <taxon>unclassified sequences</taxon>
        <taxon>metagenomes</taxon>
        <taxon>ecological metagenomes</taxon>
    </lineage>
</organism>
<keyword evidence="6 7" id="KW-0472">Membrane</keyword>
<dbReference type="GO" id="GO:0008963">
    <property type="term" value="F:phospho-N-acetylmuramoyl-pentapeptide-transferase activity"/>
    <property type="evidence" value="ECO:0007669"/>
    <property type="project" value="InterPro"/>
</dbReference>
<dbReference type="GO" id="GO:0044038">
    <property type="term" value="P:cell wall macromolecule biosynthetic process"/>
    <property type="evidence" value="ECO:0007669"/>
    <property type="project" value="TreeGrafter"/>
</dbReference>
<feature type="transmembrane region" description="Helical" evidence="7">
    <location>
        <begin position="345"/>
        <end position="364"/>
    </location>
</feature>
<dbReference type="EC" id="2.7.8.13" evidence="8"/>
<reference evidence="8" key="1">
    <citation type="submission" date="2018-06" db="EMBL/GenBank/DDBJ databases">
        <authorList>
            <person name="Zhirakovskaya E."/>
        </authorList>
    </citation>
    <scope>NUCLEOTIDE SEQUENCE</scope>
</reference>
<feature type="transmembrane region" description="Helical" evidence="7">
    <location>
        <begin position="295"/>
        <end position="317"/>
    </location>
</feature>
<evidence type="ECO:0000256" key="6">
    <source>
        <dbReference type="ARBA" id="ARBA00023136"/>
    </source>
</evidence>
<dbReference type="PANTHER" id="PTHR22926">
    <property type="entry name" value="PHOSPHO-N-ACETYLMURAMOYL-PENTAPEPTIDE-TRANSFERASE"/>
    <property type="match status" value="1"/>
</dbReference>
<proteinExistence type="inferred from homology"/>
<feature type="transmembrane region" description="Helical" evidence="7">
    <location>
        <begin position="141"/>
        <end position="157"/>
    </location>
</feature>
<feature type="transmembrane region" description="Helical" evidence="7">
    <location>
        <begin position="169"/>
        <end position="192"/>
    </location>
</feature>
<dbReference type="InterPro" id="IPR000715">
    <property type="entry name" value="Glycosyl_transferase_4"/>
</dbReference>
<feature type="transmembrane region" description="Helical" evidence="7">
    <location>
        <begin position="105"/>
        <end position="121"/>
    </location>
</feature>
<protein>
    <submittedName>
        <fullName evidence="8">Phospho-N-acetylmuramoyl-pentapeptide-transferase</fullName>
        <ecNumber evidence="8">2.7.8.13</ecNumber>
    </submittedName>
</protein>
<dbReference type="PANTHER" id="PTHR22926:SF5">
    <property type="entry name" value="PHOSPHO-N-ACETYLMURAMOYL-PENTAPEPTIDE-TRANSFERASE HOMOLOG"/>
    <property type="match status" value="1"/>
</dbReference>
<dbReference type="EMBL" id="UOGL01000112">
    <property type="protein sequence ID" value="VAX37300.1"/>
    <property type="molecule type" value="Genomic_DNA"/>
</dbReference>
<dbReference type="HAMAP" id="MF_00038">
    <property type="entry name" value="MraY"/>
    <property type="match status" value="1"/>
</dbReference>
<dbReference type="PROSITE" id="PS01347">
    <property type="entry name" value="MRAY_1"/>
    <property type="match status" value="1"/>
</dbReference>
<dbReference type="CDD" id="cd06852">
    <property type="entry name" value="GT_MraY"/>
    <property type="match status" value="1"/>
</dbReference>
<dbReference type="Pfam" id="PF10555">
    <property type="entry name" value="MraY_sig1"/>
    <property type="match status" value="1"/>
</dbReference>
<dbReference type="GO" id="GO:0005886">
    <property type="term" value="C:plasma membrane"/>
    <property type="evidence" value="ECO:0007669"/>
    <property type="project" value="TreeGrafter"/>
</dbReference>
<evidence type="ECO:0000256" key="4">
    <source>
        <dbReference type="ARBA" id="ARBA00022692"/>
    </source>
</evidence>
<evidence type="ECO:0000256" key="3">
    <source>
        <dbReference type="ARBA" id="ARBA00022679"/>
    </source>
</evidence>
<evidence type="ECO:0000256" key="2">
    <source>
        <dbReference type="ARBA" id="ARBA00005583"/>
    </source>
</evidence>
<dbReference type="AlphaFoldDB" id="A0A3B1DQJ6"/>
<dbReference type="GO" id="GO:0071555">
    <property type="term" value="P:cell wall organization"/>
    <property type="evidence" value="ECO:0007669"/>
    <property type="project" value="TreeGrafter"/>
</dbReference>